<name>A0ACD5HH40_9PROT</name>
<evidence type="ECO:0000313" key="2">
    <source>
        <dbReference type="Proteomes" id="UP001195965"/>
    </source>
</evidence>
<dbReference type="EC" id="1.-.-.-" evidence="1"/>
<organism evidence="1 2">
    <name type="scientific">Acidithiobacillus montserratensis</name>
    <dbReference type="NCBI Taxonomy" id="2729135"/>
    <lineage>
        <taxon>Bacteria</taxon>
        <taxon>Pseudomonadati</taxon>
        <taxon>Pseudomonadota</taxon>
        <taxon>Acidithiobacillia</taxon>
        <taxon>Acidithiobacillales</taxon>
        <taxon>Acidithiobacillaceae</taxon>
        <taxon>Acidithiobacillus</taxon>
    </lineage>
</organism>
<evidence type="ECO:0000313" key="1">
    <source>
        <dbReference type="EMBL" id="XRI74252.1"/>
    </source>
</evidence>
<gene>
    <name evidence="1" type="ORF">HHS34_003385</name>
</gene>
<proteinExistence type="predicted"/>
<reference evidence="1 2" key="1">
    <citation type="journal article" date="2021" name="ISME J.">
        <title>Genomic evolution of the class Acidithiobacillia: deep-branching Proteobacteria living in extreme acidic conditions.</title>
        <authorList>
            <person name="Moya-Beltran A."/>
            <person name="Beard S."/>
            <person name="Rojas-Villalobos C."/>
            <person name="Issotta F."/>
            <person name="Gallardo Y."/>
            <person name="Ulloa R."/>
            <person name="Giaveno A."/>
            <person name="Degli Esposti M."/>
            <person name="Johnson D.B."/>
            <person name="Quatrini R."/>
        </authorList>
    </citation>
    <scope>NUCLEOTIDE SEQUENCE [LARGE SCALE GENOMIC DNA]</scope>
    <source>
        <strain evidence="1 2">GG1-14</strain>
    </source>
</reference>
<keyword evidence="2" id="KW-1185">Reference proteome</keyword>
<dbReference type="EMBL" id="CP127526">
    <property type="protein sequence ID" value="XRI74252.1"/>
    <property type="molecule type" value="Genomic_DNA"/>
</dbReference>
<keyword evidence="1" id="KW-0560">Oxidoreductase</keyword>
<accession>A0ACD5HH40</accession>
<sequence length="353" mass="37441">MTAQKVDVLIVGAGPAGAAAARAAAAKGLQVLCVDRRAQIGVPVQCAEFVPMPLLRTVHETQSRVQDVSGMLTVLPSGLQHHSVFPGIMIDRGRFDHGLADLAQAAGAVVKTRTSFVDWDGQCARIKLASGELQDIEPQLLIAADGPHSPVAECIGLAHQPVVYTRQYTVSLCYDYADTDIFLSDAFPGGYGWLFPRGPVANLGLGADKRFEDNLKKPLEELHQQMVERGIVGSEVLGRTGGAIPVGGLRSMIHGRVLLCGDAAGLTHPITGAGIPAAVISGDAAGVAAADYLGGDSDALESYEEDMQDQFGPALCRAVQRRTSLEAVWRKPAAQEDQVMRSAWIAFDEYFAA</sequence>
<protein>
    <submittedName>
        <fullName evidence="1">NAD(P)/FAD-dependent oxidoreductase</fullName>
        <ecNumber evidence="1">1.-.-.-</ecNumber>
    </submittedName>
</protein>
<dbReference type="Proteomes" id="UP001195965">
    <property type="component" value="Chromosome"/>
</dbReference>